<dbReference type="Gene3D" id="3.30.1370.110">
    <property type="match status" value="1"/>
</dbReference>
<dbReference type="InterPro" id="IPR036063">
    <property type="entry name" value="Smr_dom_sf"/>
</dbReference>
<dbReference type="GO" id="GO:0004519">
    <property type="term" value="F:endonuclease activity"/>
    <property type="evidence" value="ECO:0007669"/>
    <property type="project" value="InterPro"/>
</dbReference>
<dbReference type="InterPro" id="IPR045076">
    <property type="entry name" value="MutS"/>
</dbReference>
<evidence type="ECO:0000256" key="1">
    <source>
        <dbReference type="ARBA" id="ARBA00022730"/>
    </source>
</evidence>
<evidence type="ECO:0000256" key="2">
    <source>
        <dbReference type="ARBA" id="ARBA00022741"/>
    </source>
</evidence>
<dbReference type="PANTHER" id="PTHR48466:SF2">
    <property type="entry name" value="OS10G0509000 PROTEIN"/>
    <property type="match status" value="1"/>
</dbReference>
<dbReference type="SMART" id="SM00533">
    <property type="entry name" value="MUTSd"/>
    <property type="match status" value="1"/>
</dbReference>
<dbReference type="InterPro" id="IPR002625">
    <property type="entry name" value="Smr_dom"/>
</dbReference>
<proteinExistence type="inferred from homology"/>
<dbReference type="InterPro" id="IPR005747">
    <property type="entry name" value="MutS2"/>
</dbReference>
<evidence type="ECO:0000313" key="9">
    <source>
        <dbReference type="EMBL" id="KUG26243.1"/>
    </source>
</evidence>
<dbReference type="InterPro" id="IPR036187">
    <property type="entry name" value="DNA_mismatch_repair_MutS_sf"/>
</dbReference>
<comment type="caution">
    <text evidence="9">The sequence shown here is derived from an EMBL/GenBank/DDBJ whole genome shotgun (WGS) entry which is preliminary data.</text>
</comment>
<keyword evidence="5" id="KW-0694">RNA-binding</keyword>
<dbReference type="Pfam" id="PF01713">
    <property type="entry name" value="Smr"/>
    <property type="match status" value="1"/>
</dbReference>
<keyword evidence="3" id="KW-0378">Hydrolase</keyword>
<dbReference type="SUPFAM" id="SSF160443">
    <property type="entry name" value="SMR domain-like"/>
    <property type="match status" value="1"/>
</dbReference>
<dbReference type="GO" id="GO:0045910">
    <property type="term" value="P:negative regulation of DNA recombination"/>
    <property type="evidence" value="ECO:0007669"/>
    <property type="project" value="InterPro"/>
</dbReference>
<dbReference type="EMBL" id="LNQE01000501">
    <property type="protein sequence ID" value="KUG26243.1"/>
    <property type="molecule type" value="Genomic_DNA"/>
</dbReference>
<gene>
    <name evidence="9" type="ORF">ASZ90_003918</name>
</gene>
<evidence type="ECO:0000256" key="3">
    <source>
        <dbReference type="ARBA" id="ARBA00022801"/>
    </source>
</evidence>
<keyword evidence="4" id="KW-0067">ATP-binding</keyword>
<dbReference type="FunFam" id="3.40.50.300:FF:000830">
    <property type="entry name" value="Endonuclease MutS2"/>
    <property type="match status" value="1"/>
</dbReference>
<protein>
    <submittedName>
        <fullName evidence="9">Recombination inhibitory protein mutS2</fullName>
    </submittedName>
</protein>
<dbReference type="SUPFAM" id="SSF48334">
    <property type="entry name" value="DNA repair protein MutS, domain III"/>
    <property type="match status" value="1"/>
</dbReference>
<dbReference type="GO" id="GO:0030983">
    <property type="term" value="F:mismatched DNA binding"/>
    <property type="evidence" value="ECO:0007669"/>
    <property type="project" value="InterPro"/>
</dbReference>
<dbReference type="Gene3D" id="3.40.50.300">
    <property type="entry name" value="P-loop containing nucleotide triphosphate hydrolases"/>
    <property type="match status" value="1"/>
</dbReference>
<keyword evidence="6" id="KW-0238">DNA-binding</keyword>
<dbReference type="AlphaFoldDB" id="A0A0W8G174"/>
<feature type="coiled-coil region" evidence="7">
    <location>
        <begin position="524"/>
        <end position="601"/>
    </location>
</feature>
<dbReference type="NCBIfam" id="TIGR01069">
    <property type="entry name" value="mutS2"/>
    <property type="match status" value="1"/>
</dbReference>
<evidence type="ECO:0000259" key="8">
    <source>
        <dbReference type="PROSITE" id="PS50828"/>
    </source>
</evidence>
<name>A0A0W8G174_9ZZZZ</name>
<sequence>MISNKSIDQLEFSKVLEQISHYSYTELGKEGVLKIKPFSSVEDAVYQGDLVSEAKEVLINNDIPPFEYLPDIKEAIKRTKVEGVFLAIRDILEILKLAKLSRVFFSFFKEKDFAPLLVALTRSLFVDKVFEHYFAKVFTDSGEIRDNASPQLSDIRKDINNKSEQLRKLVSKILKKYSESYLVQEEYITLREGRIVIPVKAEHKRHVKGFIHSESHTGQTVYIEPEETLELNNEILSLKFAEQREIEKILKNLTVKISEYANHLLESLEVITSLDIIFAKAKYSIEIIGSFPTLLNNSPLHIIDARHPQLLKKFGREKTVPLNLMLENDNLILITGPNAGGKTVVLKTVGLLSMMAASGLHIPADPDSNFYFFEKILIDMGDEQSIDNDLSTFSSHLSNIKSILITTDESSLVLLDEIGTGTDPVEGAALAISILIQLQKKNSIIFATTHHGSVKLAANDLPGFQNASMEFDQELLEPTYKFTQGLPGSSYAFEIAERLGFEKDFINLASKYLDSDKNKIEKFLTDLEQKSKKYKTKLDEIERENVRLKGLTNLYQEKIKKLEEQKSKILTKAQLDADNYLKDVNKKIENAIKNIRESHAAKEVVKHERKQIEEIKQVQTKLKHDREIQTISGEVKVNAYAKVKGTETIGIVRELNKEKNKAVIEAGNLKIQVKFSELLPAKMNFIEEKSYIKPQYQLLLESERLDIRGELPEEAEFKVIRFIDEAFAANSSKIEILHGKGTGVLKKTVHDILKKHDRVKNFYFAKIEFGGDGITIVELE</sequence>
<evidence type="ECO:0000256" key="4">
    <source>
        <dbReference type="ARBA" id="ARBA00022840"/>
    </source>
</evidence>
<dbReference type="SUPFAM" id="SSF52540">
    <property type="entry name" value="P-loop containing nucleoside triphosphate hydrolases"/>
    <property type="match status" value="1"/>
</dbReference>
<dbReference type="GO" id="GO:0140664">
    <property type="term" value="F:ATP-dependent DNA damage sensor activity"/>
    <property type="evidence" value="ECO:0007669"/>
    <property type="project" value="InterPro"/>
</dbReference>
<feature type="domain" description="Smr" evidence="8">
    <location>
        <begin position="705"/>
        <end position="780"/>
    </location>
</feature>
<keyword evidence="1" id="KW-0699">rRNA-binding</keyword>
<dbReference type="SMART" id="SM00463">
    <property type="entry name" value="SMR"/>
    <property type="match status" value="1"/>
</dbReference>
<dbReference type="Pfam" id="PF00488">
    <property type="entry name" value="MutS_V"/>
    <property type="match status" value="1"/>
</dbReference>
<dbReference type="PANTHER" id="PTHR48466">
    <property type="entry name" value="OS10G0509000 PROTEIN-RELATED"/>
    <property type="match status" value="1"/>
</dbReference>
<dbReference type="InterPro" id="IPR000432">
    <property type="entry name" value="DNA_mismatch_repair_MutS_C"/>
</dbReference>
<accession>A0A0W8G174</accession>
<reference evidence="9" key="1">
    <citation type="journal article" date="2015" name="Proc. Natl. Acad. Sci. U.S.A.">
        <title>Networks of energetic and metabolic interactions define dynamics in microbial communities.</title>
        <authorList>
            <person name="Embree M."/>
            <person name="Liu J.K."/>
            <person name="Al-Bassam M.M."/>
            <person name="Zengler K."/>
        </authorList>
    </citation>
    <scope>NUCLEOTIDE SEQUENCE</scope>
</reference>
<evidence type="ECO:0000256" key="6">
    <source>
        <dbReference type="ARBA" id="ARBA00023125"/>
    </source>
</evidence>
<dbReference type="GO" id="GO:0019843">
    <property type="term" value="F:rRNA binding"/>
    <property type="evidence" value="ECO:0007669"/>
    <property type="project" value="UniProtKB-KW"/>
</dbReference>
<dbReference type="InterPro" id="IPR007696">
    <property type="entry name" value="DNA_mismatch_repair_MutS_core"/>
</dbReference>
<dbReference type="SMART" id="SM00534">
    <property type="entry name" value="MUTSac"/>
    <property type="match status" value="1"/>
</dbReference>
<dbReference type="PROSITE" id="PS50828">
    <property type="entry name" value="SMR"/>
    <property type="match status" value="1"/>
</dbReference>
<keyword evidence="2" id="KW-0547">Nucleotide-binding</keyword>
<dbReference type="HAMAP" id="MF_00092">
    <property type="entry name" value="MutS2"/>
    <property type="match status" value="1"/>
</dbReference>
<dbReference type="PIRSF" id="PIRSF005814">
    <property type="entry name" value="MutS_YshD"/>
    <property type="match status" value="1"/>
</dbReference>
<keyword evidence="7" id="KW-0175">Coiled coil</keyword>
<dbReference type="GO" id="GO:0005524">
    <property type="term" value="F:ATP binding"/>
    <property type="evidence" value="ECO:0007669"/>
    <property type="project" value="UniProtKB-KW"/>
</dbReference>
<dbReference type="GO" id="GO:0016887">
    <property type="term" value="F:ATP hydrolysis activity"/>
    <property type="evidence" value="ECO:0007669"/>
    <property type="project" value="InterPro"/>
</dbReference>
<dbReference type="GO" id="GO:0006298">
    <property type="term" value="P:mismatch repair"/>
    <property type="evidence" value="ECO:0007669"/>
    <property type="project" value="InterPro"/>
</dbReference>
<dbReference type="InterPro" id="IPR027417">
    <property type="entry name" value="P-loop_NTPase"/>
</dbReference>
<evidence type="ECO:0000256" key="7">
    <source>
        <dbReference type="SAM" id="Coils"/>
    </source>
</evidence>
<organism evidence="9">
    <name type="scientific">hydrocarbon metagenome</name>
    <dbReference type="NCBI Taxonomy" id="938273"/>
    <lineage>
        <taxon>unclassified sequences</taxon>
        <taxon>metagenomes</taxon>
        <taxon>ecological metagenomes</taxon>
    </lineage>
</organism>
<evidence type="ECO:0000256" key="5">
    <source>
        <dbReference type="ARBA" id="ARBA00022884"/>
    </source>
</evidence>